<protein>
    <submittedName>
        <fullName evidence="5">Uncharacterized protein</fullName>
    </submittedName>
</protein>
<feature type="region of interest" description="Disordered" evidence="4">
    <location>
        <begin position="161"/>
        <end position="182"/>
    </location>
</feature>
<evidence type="ECO:0000256" key="2">
    <source>
        <dbReference type="ARBA" id="ARBA00022737"/>
    </source>
</evidence>
<feature type="compositionally biased region" description="Low complexity" evidence="4">
    <location>
        <begin position="23"/>
        <end position="40"/>
    </location>
</feature>
<feature type="compositionally biased region" description="Low complexity" evidence="4">
    <location>
        <begin position="115"/>
        <end position="124"/>
    </location>
</feature>
<dbReference type="InterPro" id="IPR036322">
    <property type="entry name" value="WD40_repeat_dom_sf"/>
</dbReference>
<dbReference type="RefSeq" id="XP_013753501.1">
    <property type="nucleotide sequence ID" value="XM_013898047.1"/>
</dbReference>
<dbReference type="PROSITE" id="PS00678">
    <property type="entry name" value="WD_REPEATS_1"/>
    <property type="match status" value="1"/>
</dbReference>
<dbReference type="InterPro" id="IPR019775">
    <property type="entry name" value="WD40_repeat_CS"/>
</dbReference>
<dbReference type="SUPFAM" id="SSF50978">
    <property type="entry name" value="WD40 repeat-like"/>
    <property type="match status" value="1"/>
</dbReference>
<dbReference type="Pfam" id="PF00400">
    <property type="entry name" value="WD40"/>
    <property type="match status" value="1"/>
</dbReference>
<keyword evidence="6" id="KW-1185">Reference proteome</keyword>
<feature type="region of interest" description="Disordered" evidence="4">
    <location>
        <begin position="1"/>
        <end position="149"/>
    </location>
</feature>
<evidence type="ECO:0000256" key="4">
    <source>
        <dbReference type="SAM" id="MobiDB-lite"/>
    </source>
</evidence>
<evidence type="ECO:0000313" key="6">
    <source>
        <dbReference type="Proteomes" id="UP000054408"/>
    </source>
</evidence>
<gene>
    <name evidence="5" type="ORF">AMSG_10570</name>
</gene>
<dbReference type="GeneID" id="25568765"/>
<dbReference type="InterPro" id="IPR015943">
    <property type="entry name" value="WD40/YVTN_repeat-like_dom_sf"/>
</dbReference>
<dbReference type="OrthoDB" id="2161379at2759"/>
<proteinExistence type="predicted"/>
<keyword evidence="1 3" id="KW-0853">WD repeat</keyword>
<reference evidence="5 6" key="1">
    <citation type="submission" date="2010-05" db="EMBL/GenBank/DDBJ databases">
        <title>The Genome Sequence of Thecamonas trahens ATCC 50062.</title>
        <authorList>
            <consortium name="The Broad Institute Genome Sequencing Platform"/>
            <person name="Russ C."/>
            <person name="Cuomo C."/>
            <person name="Shea T."/>
            <person name="Young S.K."/>
            <person name="Zeng Q."/>
            <person name="Koehrsen M."/>
            <person name="Haas B."/>
            <person name="Borodovsky M."/>
            <person name="Guigo R."/>
            <person name="Alvarado L."/>
            <person name="Berlin A."/>
            <person name="Bochicchio J."/>
            <person name="Borenstein D."/>
            <person name="Chapman S."/>
            <person name="Chen Z."/>
            <person name="Freedman E."/>
            <person name="Gellesch M."/>
            <person name="Goldberg J."/>
            <person name="Griggs A."/>
            <person name="Gujja S."/>
            <person name="Heilman E."/>
            <person name="Heiman D."/>
            <person name="Hepburn T."/>
            <person name="Howarth C."/>
            <person name="Jen D."/>
            <person name="Larson L."/>
            <person name="Mehta T."/>
            <person name="Park D."/>
            <person name="Pearson M."/>
            <person name="Roberts A."/>
            <person name="Saif S."/>
            <person name="Shenoy N."/>
            <person name="Sisk P."/>
            <person name="Stolte C."/>
            <person name="Sykes S."/>
            <person name="Thomson T."/>
            <person name="Walk T."/>
            <person name="White J."/>
            <person name="Yandava C."/>
            <person name="Burger G."/>
            <person name="Gray M.W."/>
            <person name="Holland P.W.H."/>
            <person name="King N."/>
            <person name="Lang F.B.F."/>
            <person name="Roger A.J."/>
            <person name="Ruiz-Trillo I."/>
            <person name="Lander E."/>
            <person name="Nusbaum C."/>
        </authorList>
    </citation>
    <scope>NUCLEOTIDE SEQUENCE [LARGE SCALE GENOMIC DNA]</scope>
    <source>
        <strain evidence="5 6">ATCC 50062</strain>
    </source>
</reference>
<feature type="compositionally biased region" description="Low complexity" evidence="4">
    <location>
        <begin position="60"/>
        <end position="76"/>
    </location>
</feature>
<keyword evidence="2" id="KW-0677">Repeat</keyword>
<accession>A0A0L0DS97</accession>
<evidence type="ECO:0000256" key="3">
    <source>
        <dbReference type="PROSITE-ProRule" id="PRU00221"/>
    </source>
</evidence>
<feature type="repeat" description="WD" evidence="3">
    <location>
        <begin position="923"/>
        <end position="960"/>
    </location>
</feature>
<dbReference type="SMART" id="SM00320">
    <property type="entry name" value="WD40"/>
    <property type="match status" value="4"/>
</dbReference>
<dbReference type="Gene3D" id="2.130.10.10">
    <property type="entry name" value="YVTN repeat-like/Quinoprotein amine dehydrogenase"/>
    <property type="match status" value="1"/>
</dbReference>
<organism evidence="5 6">
    <name type="scientific">Thecamonas trahens ATCC 50062</name>
    <dbReference type="NCBI Taxonomy" id="461836"/>
    <lineage>
        <taxon>Eukaryota</taxon>
        <taxon>Apusozoa</taxon>
        <taxon>Apusomonadida</taxon>
        <taxon>Apusomonadidae</taxon>
        <taxon>Thecamonas</taxon>
    </lineage>
</organism>
<evidence type="ECO:0000313" key="5">
    <source>
        <dbReference type="EMBL" id="KNC54911.1"/>
    </source>
</evidence>
<evidence type="ECO:0000256" key="1">
    <source>
        <dbReference type="ARBA" id="ARBA00022574"/>
    </source>
</evidence>
<dbReference type="AlphaFoldDB" id="A0A0L0DS97"/>
<dbReference type="PROSITE" id="PS50082">
    <property type="entry name" value="WD_REPEATS_2"/>
    <property type="match status" value="1"/>
</dbReference>
<dbReference type="EMBL" id="GL349492">
    <property type="protein sequence ID" value="KNC54911.1"/>
    <property type="molecule type" value="Genomic_DNA"/>
</dbReference>
<feature type="compositionally biased region" description="Low complexity" evidence="4">
    <location>
        <begin position="169"/>
        <end position="182"/>
    </location>
</feature>
<sequence>MADSLPPTVPPGNGGSVLGNGYAPRASSSSPSSSEAQLESPESDDEATATLPMDIGDGVPTSATASPTRSRSASPSVHLDSRRKRKRDDDSTQPHPASASLSGPAPVVGPPAPGAAPARFPVAAKRPRYAAAQPPPDASIRPGTPALASSVGKPVFAEVPIKPSPAPAQPQRAAGQPAPVSSYSGGAGGSYGGYGGLPAGAKAPAGQRFAMAPAAAPSPPTSTTIPATCVRFGCECAGLVKLTSFGLATNVLCHQCGHHEALHVTPDVLSPAECAELVASAANERYPEPCRVYGCSCSVYASGGSSNNDAACAGCSHPKALHRVELPCDAAVTATAQAAEGNRCSYLFCNCTAGVLLPPTRVVSPSSYLALAPICSRDNCRHPLEAHLPYDPTHEEARALMAKATHARCVHVEKDIAAAAAAAEPTDFMSQMIAQQREAEAPPKIEVESSDDEDDDALQAIARADLDGQLSEHARRKQMVAVLATSRKPHTAEYCLCGRFDPPHRWDVRLGEYASIPTLVESSAGGNPIGLGILGNLLCATCHHSYSSHTKPSFEVELDMLRRQSRHMTVLPPSMVQVTGPAELPPPLVTIVARSEWFDALCAADDEMPISVVGVQFGDCFHLWRARGAALLPRPTQVLGLDPLDETMSMMMALGDFANPKMLTSKWVLSLRKIAKQASAQGLVLLGTNNGELSLLTSGWDLLYDRLLLNKDGEVENSAVTALAVSDDGSLGFSGHASGAVLVWSLTLLDAAAHAAMAGSLQGDWVSTSSQIEITPTVSEFRWYRRDPIARLTGPSTSAQAVLGAAITAVAVQLGDQPTLAVAAEGGVVALHSLNLTLLDSPPIVTCAQLVEPTPTAVPVVNALSLSLLIEFAMDYGAVASMAWSPPSVAGPAPLLALATHMDEARIYSPLTTPGDPGLVAVFDAHTSVVSEVCWLIRGSTPFLLTGGWDGNVMFWDVSNLSLSGQKPKLSLHVSDAPVWYVHPMSNFIIVVTKEAGTVAAKMCRLPDLVLV</sequence>
<name>A0A0L0DS97_THETB</name>
<dbReference type="Proteomes" id="UP000054408">
    <property type="component" value="Unassembled WGS sequence"/>
</dbReference>
<dbReference type="InterPro" id="IPR001680">
    <property type="entry name" value="WD40_rpt"/>
</dbReference>